<evidence type="ECO:0000313" key="2">
    <source>
        <dbReference type="Proteomes" id="UP001597304"/>
    </source>
</evidence>
<dbReference type="EMBL" id="JBHUEJ010000024">
    <property type="protein sequence ID" value="MFD1711290.1"/>
    <property type="molecule type" value="Genomic_DNA"/>
</dbReference>
<sequence>MPERFYMGTNVIYLGDLASASSVPAFRRARPRAAAAACATSATGPVCAPSPASWAAAAQRRAALRLASAPAADPAGASLPRQSVLPVDQVTAKPVGGRIGALRLTGRLIDVCAELERLAQAEALADAMARRA</sequence>
<comment type="caution">
    <text evidence="1">The sequence shown here is derived from an EMBL/GenBank/DDBJ whole genome shotgun (WGS) entry which is preliminary data.</text>
</comment>
<keyword evidence="2" id="KW-1185">Reference proteome</keyword>
<protein>
    <submittedName>
        <fullName evidence="1">Uncharacterized protein</fullName>
    </submittedName>
</protein>
<name>A0ABW4KTJ6_9BURK</name>
<gene>
    <name evidence="1" type="ORF">ACFSF0_11760</name>
</gene>
<organism evidence="1 2">
    <name type="scientific">Ottowia flava</name>
    <dbReference type="NCBI Taxonomy" id="2675430"/>
    <lineage>
        <taxon>Bacteria</taxon>
        <taxon>Pseudomonadati</taxon>
        <taxon>Pseudomonadota</taxon>
        <taxon>Betaproteobacteria</taxon>
        <taxon>Burkholderiales</taxon>
        <taxon>Comamonadaceae</taxon>
        <taxon>Ottowia</taxon>
    </lineage>
</organism>
<dbReference type="RefSeq" id="WP_377615070.1">
    <property type="nucleotide sequence ID" value="NZ_JBHUEJ010000024.1"/>
</dbReference>
<evidence type="ECO:0000313" key="1">
    <source>
        <dbReference type="EMBL" id="MFD1711290.1"/>
    </source>
</evidence>
<accession>A0ABW4KTJ6</accession>
<dbReference type="Proteomes" id="UP001597304">
    <property type="component" value="Unassembled WGS sequence"/>
</dbReference>
<reference evidence="2" key="1">
    <citation type="journal article" date="2019" name="Int. J. Syst. Evol. Microbiol.">
        <title>The Global Catalogue of Microorganisms (GCM) 10K type strain sequencing project: providing services to taxonomists for standard genome sequencing and annotation.</title>
        <authorList>
            <consortium name="The Broad Institute Genomics Platform"/>
            <consortium name="The Broad Institute Genome Sequencing Center for Infectious Disease"/>
            <person name="Wu L."/>
            <person name="Ma J."/>
        </authorList>
    </citation>
    <scope>NUCLEOTIDE SEQUENCE [LARGE SCALE GENOMIC DNA]</scope>
    <source>
        <strain evidence="2">LMG 29247</strain>
    </source>
</reference>
<proteinExistence type="predicted"/>